<feature type="region of interest" description="Disordered" evidence="2">
    <location>
        <begin position="61"/>
        <end position="141"/>
    </location>
</feature>
<sequence>MTSELQKTLELREQELLNAYRELEKVRKKYKNLKAEVKGNKQPENLDNFVNKIIDAIHTKFEPSPRKIQKREESSDIEEGEIKQNQMNNNEKIKSLFEPDKNDRQTKQNKPKNPQQNAYGNNNTKPQFGKQLANKQMQERNSPQINQKPYQYPNDFANSFKQQADRNKIANKPAYNEPYLIHNYPKPQIQEPMLLPNFPSYSPQSFPKQPAMSQPILQDLFNSIKNSYWPTQAFDVSILSIDFSFFKKFDTALICNSLLEELKKCLEIFSFNDAYYIINIIIKGLLGEETRDKQFFGNLKKIIISPTAKGFNFASEICKIQPIRYTNQWKSLQELLHVCYISICKEYGYFLLIRSLASKQLKVKEIRLFRLIFEIWESDLGESQLFSLKTYKKLYENIEDTESLFKDIALEAARCTEDTHKDLYVTAKSLISFVGGKTAYKYYENYLWQTLSSAFKDSLTRVIILEMIGPIITQLSKNSDCATVTEGLQRSMEEILTDENFESFSFKEQKAAAKTLEKCGYTSPISLKWRTKFIKP</sequence>
<dbReference type="Proteomes" id="UP001162131">
    <property type="component" value="Unassembled WGS sequence"/>
</dbReference>
<keyword evidence="1" id="KW-0175">Coiled coil</keyword>
<evidence type="ECO:0000256" key="1">
    <source>
        <dbReference type="SAM" id="Coils"/>
    </source>
</evidence>
<evidence type="ECO:0000313" key="3">
    <source>
        <dbReference type="EMBL" id="CAG9332729.1"/>
    </source>
</evidence>
<reference evidence="3" key="1">
    <citation type="submission" date="2021-09" db="EMBL/GenBank/DDBJ databases">
        <authorList>
            <consortium name="AG Swart"/>
            <person name="Singh M."/>
            <person name="Singh A."/>
            <person name="Seah K."/>
            <person name="Emmerich C."/>
        </authorList>
    </citation>
    <scope>NUCLEOTIDE SEQUENCE</scope>
    <source>
        <strain evidence="3">ATCC30299</strain>
    </source>
</reference>
<comment type="caution">
    <text evidence="3">The sequence shown here is derived from an EMBL/GenBank/DDBJ whole genome shotgun (WGS) entry which is preliminary data.</text>
</comment>
<feature type="compositionally biased region" description="Basic and acidic residues" evidence="2">
    <location>
        <begin position="61"/>
        <end position="74"/>
    </location>
</feature>
<evidence type="ECO:0000313" key="4">
    <source>
        <dbReference type="Proteomes" id="UP001162131"/>
    </source>
</evidence>
<name>A0AAU9K722_9CILI</name>
<protein>
    <submittedName>
        <fullName evidence="3">Uncharacterized protein</fullName>
    </submittedName>
</protein>
<accession>A0AAU9K722</accession>
<keyword evidence="4" id="KW-1185">Reference proteome</keyword>
<dbReference type="AlphaFoldDB" id="A0AAU9K722"/>
<feature type="compositionally biased region" description="Basic and acidic residues" evidence="2">
    <location>
        <begin position="91"/>
        <end position="106"/>
    </location>
</feature>
<evidence type="ECO:0000256" key="2">
    <source>
        <dbReference type="SAM" id="MobiDB-lite"/>
    </source>
</evidence>
<organism evidence="3 4">
    <name type="scientific">Blepharisma stoltei</name>
    <dbReference type="NCBI Taxonomy" id="1481888"/>
    <lineage>
        <taxon>Eukaryota</taxon>
        <taxon>Sar</taxon>
        <taxon>Alveolata</taxon>
        <taxon>Ciliophora</taxon>
        <taxon>Postciliodesmatophora</taxon>
        <taxon>Heterotrichea</taxon>
        <taxon>Heterotrichida</taxon>
        <taxon>Blepharismidae</taxon>
        <taxon>Blepharisma</taxon>
    </lineage>
</organism>
<gene>
    <name evidence="3" type="ORF">BSTOLATCC_MIC57021</name>
</gene>
<dbReference type="EMBL" id="CAJZBQ010000055">
    <property type="protein sequence ID" value="CAG9332729.1"/>
    <property type="molecule type" value="Genomic_DNA"/>
</dbReference>
<feature type="coiled-coil region" evidence="1">
    <location>
        <begin position="6"/>
        <end position="40"/>
    </location>
</feature>
<proteinExistence type="predicted"/>